<organism evidence="2 3">
    <name type="scientific">Melghirimyces profundicolus</name>
    <dbReference type="NCBI Taxonomy" id="1242148"/>
    <lineage>
        <taxon>Bacteria</taxon>
        <taxon>Bacillati</taxon>
        <taxon>Bacillota</taxon>
        <taxon>Bacilli</taxon>
        <taxon>Bacillales</taxon>
        <taxon>Thermoactinomycetaceae</taxon>
        <taxon>Melghirimyces</taxon>
    </lineage>
</organism>
<keyword evidence="2" id="KW-0223">Dioxygenase</keyword>
<dbReference type="Proteomes" id="UP000244240">
    <property type="component" value="Unassembled WGS sequence"/>
</dbReference>
<dbReference type="InterPro" id="IPR037523">
    <property type="entry name" value="VOC_core"/>
</dbReference>
<proteinExistence type="predicted"/>
<dbReference type="InterPro" id="IPR029068">
    <property type="entry name" value="Glyas_Bleomycin-R_OHBP_Dase"/>
</dbReference>
<dbReference type="EMBL" id="QBKR01000002">
    <property type="protein sequence ID" value="PTX64598.1"/>
    <property type="molecule type" value="Genomic_DNA"/>
</dbReference>
<feature type="domain" description="VOC" evidence="1">
    <location>
        <begin position="7"/>
        <end position="121"/>
    </location>
</feature>
<dbReference type="AlphaFoldDB" id="A0A2T6C8F5"/>
<dbReference type="InterPro" id="IPR004360">
    <property type="entry name" value="Glyas_Fos-R_dOase_dom"/>
</dbReference>
<comment type="caution">
    <text evidence="2">The sequence shown here is derived from an EMBL/GenBank/DDBJ whole genome shotgun (WGS) entry which is preliminary data.</text>
</comment>
<keyword evidence="2" id="KW-0560">Oxidoreductase</keyword>
<protein>
    <submittedName>
        <fullName evidence="2">Glyoxalase/bleomycin resistance protein/dioxygenase superfamily protein</fullName>
    </submittedName>
</protein>
<evidence type="ECO:0000313" key="3">
    <source>
        <dbReference type="Proteomes" id="UP000244240"/>
    </source>
</evidence>
<dbReference type="Gene3D" id="3.10.180.10">
    <property type="entry name" value="2,3-Dihydroxybiphenyl 1,2-Dioxygenase, domain 1"/>
    <property type="match status" value="1"/>
</dbReference>
<dbReference type="SUPFAM" id="SSF54593">
    <property type="entry name" value="Glyoxalase/Bleomycin resistance protein/Dihydroxybiphenyl dioxygenase"/>
    <property type="match status" value="1"/>
</dbReference>
<gene>
    <name evidence="2" type="ORF">C8P63_10292</name>
</gene>
<keyword evidence="3" id="KW-1185">Reference proteome</keyword>
<evidence type="ECO:0000313" key="2">
    <source>
        <dbReference type="EMBL" id="PTX64598.1"/>
    </source>
</evidence>
<reference evidence="2 3" key="1">
    <citation type="submission" date="2018-04" db="EMBL/GenBank/DDBJ databases">
        <title>Genomic Encyclopedia of Archaeal and Bacterial Type Strains, Phase II (KMG-II): from individual species to whole genera.</title>
        <authorList>
            <person name="Goeker M."/>
        </authorList>
    </citation>
    <scope>NUCLEOTIDE SEQUENCE [LARGE SCALE GENOMIC DNA]</scope>
    <source>
        <strain evidence="2 3">DSM 45787</strain>
    </source>
</reference>
<dbReference type="Pfam" id="PF00903">
    <property type="entry name" value="Glyoxalase"/>
    <property type="match status" value="1"/>
</dbReference>
<sequence>MAFNILRAARAVVQVTDLDAAREFYVDALGFIETESDGEHLYLRGLEEHNHHSCVLKKASKPGIQSLGYKVFSEKDLESLSSFFESKGMKLKWLEKGSQHAVGRAFRVQDPSGIPLEFFAEMETVERMLQRYDLYRGAHMQRISTAWFPMWRRPAISTFNNWGLPVRSIRRRRMTGFGPPGFTANRRCTMSPL</sequence>
<name>A0A2T6C8F5_9BACL</name>
<accession>A0A2T6C8F5</accession>
<dbReference type="GO" id="GO:0051213">
    <property type="term" value="F:dioxygenase activity"/>
    <property type="evidence" value="ECO:0007669"/>
    <property type="project" value="UniProtKB-KW"/>
</dbReference>
<dbReference type="PROSITE" id="PS51819">
    <property type="entry name" value="VOC"/>
    <property type="match status" value="1"/>
</dbReference>
<evidence type="ECO:0000259" key="1">
    <source>
        <dbReference type="PROSITE" id="PS51819"/>
    </source>
</evidence>